<keyword evidence="4" id="KW-0233">DNA recombination</keyword>
<keyword evidence="2" id="KW-0229">DNA integration</keyword>
<dbReference type="RefSeq" id="WP_188764312.1">
    <property type="nucleotide sequence ID" value="NZ_BMJM01000018.1"/>
</dbReference>
<dbReference type="Pfam" id="PF22022">
    <property type="entry name" value="Phage_int_M"/>
    <property type="match status" value="1"/>
</dbReference>
<evidence type="ECO:0000256" key="1">
    <source>
        <dbReference type="ARBA" id="ARBA00008857"/>
    </source>
</evidence>
<accession>A0A917A186</accession>
<dbReference type="AlphaFoldDB" id="A0A917A186"/>
<dbReference type="Gene3D" id="3.30.160.390">
    <property type="entry name" value="Integrase, DNA-binding domain"/>
    <property type="match status" value="1"/>
</dbReference>
<evidence type="ECO:0000256" key="2">
    <source>
        <dbReference type="ARBA" id="ARBA00022908"/>
    </source>
</evidence>
<protein>
    <submittedName>
        <fullName evidence="6">Phage integrase</fullName>
    </submittedName>
</protein>
<dbReference type="Gene3D" id="1.10.443.10">
    <property type="entry name" value="Intergrase catalytic core"/>
    <property type="match status" value="1"/>
</dbReference>
<keyword evidence="3" id="KW-0238">DNA-binding</keyword>
<dbReference type="InterPro" id="IPR053876">
    <property type="entry name" value="Phage_int_M"/>
</dbReference>
<dbReference type="EMBL" id="BMJM01000018">
    <property type="protein sequence ID" value="GGE21927.1"/>
    <property type="molecule type" value="Genomic_DNA"/>
</dbReference>
<reference evidence="6" key="1">
    <citation type="journal article" date="2014" name="Int. J. Syst. Evol. Microbiol.">
        <title>Complete genome sequence of Corynebacterium casei LMG S-19264T (=DSM 44701T), isolated from a smear-ripened cheese.</title>
        <authorList>
            <consortium name="US DOE Joint Genome Institute (JGI-PGF)"/>
            <person name="Walter F."/>
            <person name="Albersmeier A."/>
            <person name="Kalinowski J."/>
            <person name="Ruckert C."/>
        </authorList>
    </citation>
    <scope>NUCLEOTIDE SEQUENCE</scope>
    <source>
        <strain evidence="6">CGMCC 1.15519</strain>
    </source>
</reference>
<name>A0A917A186_9SPHN</name>
<comment type="caution">
    <text evidence="6">The sequence shown here is derived from an EMBL/GenBank/DDBJ whole genome shotgun (WGS) entry which is preliminary data.</text>
</comment>
<sequence>MALTVRSVATIKQPGKYGDGDNLWLIVGPAPSLRKRWEFRYRIAGKAYEMGLGSADFLSLHDARERVTDLRRKVRAGHNPVADNKKAKPVVRRATFEEVAEDCIKSQIGGWKSGKSEGQWRQSLLTYAYPSLGHMDPTAVSTEDVHAILAPIWSTKAETASRLRARIEKVLNRATALNLRSGDNPARWKGNLDHLLSKQSKAKRVKHHPALPFAEMATFMAALRKREGIAARAFEFAIFTAARTNEALGATWSEIDFAAKVWTIPRERMKLDREHRVPLSEPALALLKALPRDDGSDFVFISPMNRGKPMSNMALLATLKRMERTDITAHGFRSAFRDWAAETTSHPNNVVEMALAHAIGSAVEAAYRRGDLFEKRKRLMSDWAAHCDRLPHVGTKVVPIGAA</sequence>
<dbReference type="InterPro" id="IPR050808">
    <property type="entry name" value="Phage_Integrase"/>
</dbReference>
<dbReference type="Proteomes" id="UP000635071">
    <property type="component" value="Unassembled WGS sequence"/>
</dbReference>
<dbReference type="PANTHER" id="PTHR30629">
    <property type="entry name" value="PROPHAGE INTEGRASE"/>
    <property type="match status" value="1"/>
</dbReference>
<dbReference type="GO" id="GO:0015074">
    <property type="term" value="P:DNA integration"/>
    <property type="evidence" value="ECO:0007669"/>
    <property type="project" value="UniProtKB-KW"/>
</dbReference>
<dbReference type="Pfam" id="PF13356">
    <property type="entry name" value="Arm-DNA-bind_3"/>
    <property type="match status" value="1"/>
</dbReference>
<reference evidence="6" key="2">
    <citation type="submission" date="2020-09" db="EMBL/GenBank/DDBJ databases">
        <authorList>
            <person name="Sun Q."/>
            <person name="Zhou Y."/>
        </authorList>
    </citation>
    <scope>NUCLEOTIDE SEQUENCE</scope>
    <source>
        <strain evidence="6">CGMCC 1.15519</strain>
    </source>
</reference>
<evidence type="ECO:0000256" key="4">
    <source>
        <dbReference type="ARBA" id="ARBA00023172"/>
    </source>
</evidence>
<dbReference type="GO" id="GO:0003677">
    <property type="term" value="F:DNA binding"/>
    <property type="evidence" value="ECO:0007669"/>
    <property type="project" value="UniProtKB-KW"/>
</dbReference>
<dbReference type="InterPro" id="IPR038488">
    <property type="entry name" value="Integrase_DNA-bd_sf"/>
</dbReference>
<dbReference type="InterPro" id="IPR010998">
    <property type="entry name" value="Integrase_recombinase_N"/>
</dbReference>
<dbReference type="InterPro" id="IPR002104">
    <property type="entry name" value="Integrase_catalytic"/>
</dbReference>
<keyword evidence="7" id="KW-1185">Reference proteome</keyword>
<dbReference type="InterPro" id="IPR025166">
    <property type="entry name" value="Integrase_DNA_bind_dom"/>
</dbReference>
<dbReference type="CDD" id="cd00801">
    <property type="entry name" value="INT_P4_C"/>
    <property type="match status" value="1"/>
</dbReference>
<gene>
    <name evidence="6" type="ORF">GCM10011529_30690</name>
</gene>
<dbReference type="PANTHER" id="PTHR30629:SF2">
    <property type="entry name" value="PROPHAGE INTEGRASE INTS-RELATED"/>
    <property type="match status" value="1"/>
</dbReference>
<dbReference type="Gene3D" id="1.10.150.130">
    <property type="match status" value="1"/>
</dbReference>
<evidence type="ECO:0000259" key="5">
    <source>
        <dbReference type="PROSITE" id="PS51898"/>
    </source>
</evidence>
<feature type="domain" description="Tyr recombinase" evidence="5">
    <location>
        <begin position="206"/>
        <end position="380"/>
    </location>
</feature>
<dbReference type="PROSITE" id="PS51898">
    <property type="entry name" value="TYR_RECOMBINASE"/>
    <property type="match status" value="1"/>
</dbReference>
<organism evidence="6 7">
    <name type="scientific">Sandarakinorhabdus glacialis</name>
    <dbReference type="NCBI Taxonomy" id="1614636"/>
    <lineage>
        <taxon>Bacteria</taxon>
        <taxon>Pseudomonadati</taxon>
        <taxon>Pseudomonadota</taxon>
        <taxon>Alphaproteobacteria</taxon>
        <taxon>Sphingomonadales</taxon>
        <taxon>Sphingosinicellaceae</taxon>
        <taxon>Sandarakinorhabdus</taxon>
    </lineage>
</organism>
<dbReference type="GO" id="GO:0006310">
    <property type="term" value="P:DNA recombination"/>
    <property type="evidence" value="ECO:0007669"/>
    <property type="project" value="UniProtKB-KW"/>
</dbReference>
<dbReference type="SUPFAM" id="SSF56349">
    <property type="entry name" value="DNA breaking-rejoining enzymes"/>
    <property type="match status" value="1"/>
</dbReference>
<dbReference type="Pfam" id="PF00589">
    <property type="entry name" value="Phage_integrase"/>
    <property type="match status" value="1"/>
</dbReference>
<proteinExistence type="inferred from homology"/>
<comment type="similarity">
    <text evidence="1">Belongs to the 'phage' integrase family.</text>
</comment>
<evidence type="ECO:0000313" key="6">
    <source>
        <dbReference type="EMBL" id="GGE21927.1"/>
    </source>
</evidence>
<dbReference type="InterPro" id="IPR011010">
    <property type="entry name" value="DNA_brk_join_enz"/>
</dbReference>
<evidence type="ECO:0000256" key="3">
    <source>
        <dbReference type="ARBA" id="ARBA00023125"/>
    </source>
</evidence>
<dbReference type="InterPro" id="IPR013762">
    <property type="entry name" value="Integrase-like_cat_sf"/>
</dbReference>
<evidence type="ECO:0000313" key="7">
    <source>
        <dbReference type="Proteomes" id="UP000635071"/>
    </source>
</evidence>